<comment type="similarity">
    <text evidence="2">Belongs to the OXR1 family.</text>
</comment>
<feature type="region of interest" description="Disordered" evidence="5">
    <location>
        <begin position="450"/>
        <end position="477"/>
    </location>
</feature>
<evidence type="ECO:0000313" key="7">
    <source>
        <dbReference type="EMBL" id="CAJ1967394.1"/>
    </source>
</evidence>
<feature type="compositionally biased region" description="Polar residues" evidence="5">
    <location>
        <begin position="88"/>
        <end position="98"/>
    </location>
</feature>
<feature type="region of interest" description="Disordered" evidence="5">
    <location>
        <begin position="88"/>
        <end position="107"/>
    </location>
</feature>
<dbReference type="Pfam" id="PF07534">
    <property type="entry name" value="TLD"/>
    <property type="match status" value="1"/>
</dbReference>
<sequence>MESSSSPQATPRLSVSPKSTEATAQTGGVLRPNNSNTSSGNNSNSNANNNSNNNSNNANNSKPAVSSPIGPSPTILKEPLIIDLDPKTFQQPSVPASDTSREGLKKQVERRRMTLTLPERNFLDHLCVHGNEVEVQLAYERLGDEDLFFDWQTPRHLKASENRAPEEVFDDNQESSSRYTEDHTEGDDTNDGDLATPRPETMRERTLSVGSQRRLQILEDRKSHKSPLWQAHESGIAVTHAASKKSIFKRTSSAVSILSNGSAATPQMIRDSSRFSFASTATGASAAAGGEPMEMIFRRIDASNSNKMRAASPLQKARYQRSHSLTFGSTNMHQQYQQQQQQQYHPSVPPPRGFLQQRRASTSSRKSVTFSSQTPPMTRRKSASAFLRRSNSDGKLALSQSGRPPSGRPPLAQRSESMASVPSIHHASPLRSESIGSIPSIHHANAIRSPSIGSIPSIRHGTAIRSPSNATESSNGIPSIRHANALRSQSISSIPSIHHATALRSPSISSIPSIHHANAIRSDSVTTATGGASMHHQHYPMSRVELFQDDSHVVSGTFPPVVDLEALDHSLMDDTDNEDDPLSPGGSTHSRKKVFDHQNSLLASTNGNKMLDHQNSLLASTRRAETERSQELLPAYSATPDIASAWLSQQKGHFLSKPFEFQSQDSFPPAIQIPSTITDKTDRSTMSSKSDEAAFVIDKKAVLVRRTSRNSQYDGEGMEVTEMPEMEYDDSDPRAYPMWENMSSIRQCTSFDDETMSLYSHRQNNFDEVFRRSIRRTFSDEEVVAANMMVGDGSANVTMFREISNMTMSKREVVNDDDSDDDDGASWDLQSQSGEDQRFDSWNIVKDEYVNGYGGGGSLDFMILGTCADDLSASPHVLSPPMMESLAAFLPHSQSTENFFLRYSLVRDGASMLTFLKRSRGVQYGILALETVDGEVFGCFTGQPWRKSPSYFGTGESFLWKMRRSRLEATNDILEQAQLESEIDVYPHTGDNQYYQLCTHDRIAVGGGTPSGEKKTSDPPFNPHEWGFGLDIQGDLLVGTSSPCATFDSPSLSKVHSDGSLFEIVNLELWALTPCTSVQEAEHLELGKLFLERQ</sequence>
<dbReference type="PROSITE" id="PS51886">
    <property type="entry name" value="TLDC"/>
    <property type="match status" value="1"/>
</dbReference>
<feature type="region of interest" description="Disordered" evidence="5">
    <location>
        <begin position="572"/>
        <end position="592"/>
    </location>
</feature>
<protein>
    <recommendedName>
        <fullName evidence="4">Oxidation resistance protein 1</fullName>
    </recommendedName>
</protein>
<evidence type="ECO:0000256" key="3">
    <source>
        <dbReference type="ARBA" id="ARBA00023128"/>
    </source>
</evidence>
<dbReference type="Proteomes" id="UP001295423">
    <property type="component" value="Unassembled WGS sequence"/>
</dbReference>
<dbReference type="AlphaFoldDB" id="A0AAD2JNQ7"/>
<feature type="region of interest" description="Disordered" evidence="5">
    <location>
        <begin position="813"/>
        <end position="834"/>
    </location>
</feature>
<evidence type="ECO:0000256" key="1">
    <source>
        <dbReference type="ARBA" id="ARBA00004173"/>
    </source>
</evidence>
<feature type="compositionally biased region" description="Low complexity" evidence="5">
    <location>
        <begin position="334"/>
        <end position="344"/>
    </location>
</feature>
<dbReference type="GO" id="GO:0005739">
    <property type="term" value="C:mitochondrion"/>
    <property type="evidence" value="ECO:0007669"/>
    <property type="project" value="UniProtKB-SubCell"/>
</dbReference>
<dbReference type="EMBL" id="CAKOGP040002325">
    <property type="protein sequence ID" value="CAJ1967394.1"/>
    <property type="molecule type" value="Genomic_DNA"/>
</dbReference>
<feature type="region of interest" description="Disordered" evidence="5">
    <location>
        <begin position="1"/>
        <end position="72"/>
    </location>
</feature>
<feature type="compositionally biased region" description="Low complexity" evidence="5">
    <location>
        <begin position="361"/>
        <end position="374"/>
    </location>
</feature>
<keyword evidence="3" id="KW-0496">Mitochondrion</keyword>
<feature type="compositionally biased region" description="Acidic residues" evidence="5">
    <location>
        <begin position="815"/>
        <end position="825"/>
    </location>
</feature>
<feature type="compositionally biased region" description="Polar residues" evidence="5">
    <location>
        <begin position="465"/>
        <end position="477"/>
    </location>
</feature>
<dbReference type="PANTHER" id="PTHR23354">
    <property type="entry name" value="NUCLEOLAR PROTEIN 7/ESTROGEN RECEPTOR COACTIVATOR-RELATED"/>
    <property type="match status" value="1"/>
</dbReference>
<proteinExistence type="inferred from homology"/>
<accession>A0AAD2JNQ7</accession>
<comment type="caution">
    <text evidence="7">The sequence shown here is derived from an EMBL/GenBank/DDBJ whole genome shotgun (WGS) entry which is preliminary data.</text>
</comment>
<evidence type="ECO:0000256" key="5">
    <source>
        <dbReference type="SAM" id="MobiDB-lite"/>
    </source>
</evidence>
<evidence type="ECO:0000256" key="4">
    <source>
        <dbReference type="ARBA" id="ARBA00040604"/>
    </source>
</evidence>
<keyword evidence="8" id="KW-1185">Reference proteome</keyword>
<feature type="region of interest" description="Disordered" evidence="5">
    <location>
        <begin position="331"/>
        <end position="435"/>
    </location>
</feature>
<feature type="compositionally biased region" description="Low complexity" evidence="5">
    <location>
        <begin position="450"/>
        <end position="459"/>
    </location>
</feature>
<feature type="domain" description="TLDc" evidence="6">
    <location>
        <begin position="876"/>
        <end position="1073"/>
    </location>
</feature>
<organism evidence="7 8">
    <name type="scientific">Cylindrotheca closterium</name>
    <dbReference type="NCBI Taxonomy" id="2856"/>
    <lineage>
        <taxon>Eukaryota</taxon>
        <taxon>Sar</taxon>
        <taxon>Stramenopiles</taxon>
        <taxon>Ochrophyta</taxon>
        <taxon>Bacillariophyta</taxon>
        <taxon>Bacillariophyceae</taxon>
        <taxon>Bacillariophycidae</taxon>
        <taxon>Bacillariales</taxon>
        <taxon>Bacillariaceae</taxon>
        <taxon>Cylindrotheca</taxon>
    </lineage>
</organism>
<evidence type="ECO:0000256" key="2">
    <source>
        <dbReference type="ARBA" id="ARBA00009540"/>
    </source>
</evidence>
<evidence type="ECO:0000259" key="6">
    <source>
        <dbReference type="PROSITE" id="PS51886"/>
    </source>
</evidence>
<reference evidence="7" key="1">
    <citation type="submission" date="2023-08" db="EMBL/GenBank/DDBJ databases">
        <authorList>
            <person name="Audoor S."/>
            <person name="Bilcke G."/>
        </authorList>
    </citation>
    <scope>NUCLEOTIDE SEQUENCE</scope>
</reference>
<gene>
    <name evidence="7" type="ORF">CYCCA115_LOCUS22753</name>
</gene>
<feature type="region of interest" description="Disordered" evidence="5">
    <location>
        <begin position="159"/>
        <end position="214"/>
    </location>
</feature>
<name>A0AAD2JNQ7_9STRA</name>
<dbReference type="PANTHER" id="PTHR23354:SF62">
    <property type="entry name" value="MUSTARD, ISOFORM V"/>
    <property type="match status" value="1"/>
</dbReference>
<comment type="subcellular location">
    <subcellularLocation>
        <location evidence="1">Mitochondrion</location>
    </subcellularLocation>
</comment>
<dbReference type="SMART" id="SM00584">
    <property type="entry name" value="TLDc"/>
    <property type="match status" value="1"/>
</dbReference>
<feature type="compositionally biased region" description="Polar residues" evidence="5">
    <location>
        <begin position="1"/>
        <end position="26"/>
    </location>
</feature>
<dbReference type="InterPro" id="IPR006571">
    <property type="entry name" value="TLDc_dom"/>
</dbReference>
<evidence type="ECO:0000313" key="8">
    <source>
        <dbReference type="Proteomes" id="UP001295423"/>
    </source>
</evidence>
<feature type="compositionally biased region" description="Low complexity" evidence="5">
    <location>
        <begin position="33"/>
        <end position="61"/>
    </location>
</feature>